<organism evidence="3">
    <name type="scientific">Mesocestoides corti</name>
    <name type="common">Flatworm</name>
    <dbReference type="NCBI Taxonomy" id="53468"/>
    <lineage>
        <taxon>Eukaryota</taxon>
        <taxon>Metazoa</taxon>
        <taxon>Spiralia</taxon>
        <taxon>Lophotrochozoa</taxon>
        <taxon>Platyhelminthes</taxon>
        <taxon>Cestoda</taxon>
        <taxon>Eucestoda</taxon>
        <taxon>Cyclophyllidea</taxon>
        <taxon>Mesocestoididae</taxon>
        <taxon>Mesocestoides</taxon>
    </lineage>
</organism>
<sequence>MVTTHNDLDYDEIVQKLIQMADAFDRDFCQAGPVLRFEMEAHFRYLLCLAEASLVISRSISDSSIRRLPSSHIMVMLYTHDLGGQCEHVVLDLIYVGSQPCALRRLLSAEGCDRVHSTSPMLCEDGAAVRHE</sequence>
<evidence type="ECO:0000313" key="3">
    <source>
        <dbReference type="WBParaSite" id="MCU_010742-RA"/>
    </source>
</evidence>
<keyword evidence="2" id="KW-1185">Reference proteome</keyword>
<reference evidence="3" key="2">
    <citation type="submission" date="2019-11" db="UniProtKB">
        <authorList>
            <consortium name="WormBaseParasite"/>
        </authorList>
    </citation>
    <scope>IDENTIFICATION</scope>
</reference>
<evidence type="ECO:0000313" key="1">
    <source>
        <dbReference type="EMBL" id="VDD77342.1"/>
    </source>
</evidence>
<reference evidence="1 2" key="1">
    <citation type="submission" date="2018-10" db="EMBL/GenBank/DDBJ databases">
        <authorList>
            <consortium name="Pathogen Informatics"/>
        </authorList>
    </citation>
    <scope>NUCLEOTIDE SEQUENCE [LARGE SCALE GENOMIC DNA]</scope>
</reference>
<evidence type="ECO:0000313" key="2">
    <source>
        <dbReference type="Proteomes" id="UP000267029"/>
    </source>
</evidence>
<proteinExistence type="predicted"/>
<accession>A0A0R3U8W2</accession>
<dbReference type="Proteomes" id="UP000267029">
    <property type="component" value="Unassembled WGS sequence"/>
</dbReference>
<gene>
    <name evidence="1" type="ORF">MCOS_LOCUS3345</name>
</gene>
<dbReference type="AlphaFoldDB" id="A0A0R3U8W2"/>
<protein>
    <submittedName>
        <fullName evidence="3">Protein UL91</fullName>
    </submittedName>
</protein>
<dbReference type="EMBL" id="UXSR01000738">
    <property type="protein sequence ID" value="VDD77342.1"/>
    <property type="molecule type" value="Genomic_DNA"/>
</dbReference>
<name>A0A0R3U8W2_MESCO</name>
<dbReference type="WBParaSite" id="MCU_010742-RA">
    <property type="protein sequence ID" value="MCU_010742-RA"/>
    <property type="gene ID" value="MCU_010742"/>
</dbReference>